<keyword evidence="2" id="KW-1185">Reference proteome</keyword>
<evidence type="ECO:0000313" key="2">
    <source>
        <dbReference type="Proteomes" id="UP000279306"/>
    </source>
</evidence>
<dbReference type="AlphaFoldDB" id="A0A3S4T5F7"/>
<name>A0A3S4T5F7_MYCAU</name>
<gene>
    <name evidence="1" type="ORF">NCTC10437_00390</name>
</gene>
<dbReference type="OrthoDB" id="4742419at2"/>
<proteinExistence type="predicted"/>
<dbReference type="KEGG" id="mauu:NCTC10437_00390"/>
<accession>A0A3S4T5F7</accession>
<dbReference type="EMBL" id="LR134356">
    <property type="protein sequence ID" value="VEG51283.1"/>
    <property type="molecule type" value="Genomic_DNA"/>
</dbReference>
<reference evidence="1 2" key="1">
    <citation type="submission" date="2018-12" db="EMBL/GenBank/DDBJ databases">
        <authorList>
            <consortium name="Pathogen Informatics"/>
        </authorList>
    </citation>
    <scope>NUCLEOTIDE SEQUENCE [LARGE SCALE GENOMIC DNA]</scope>
    <source>
        <strain evidence="1 2">NCTC10437</strain>
    </source>
</reference>
<dbReference type="RefSeq" id="WP_048632467.1">
    <property type="nucleotide sequence ID" value="NZ_CVQQ01000007.1"/>
</dbReference>
<dbReference type="Proteomes" id="UP000279306">
    <property type="component" value="Chromosome"/>
</dbReference>
<sequence>MAGLLRRLFRIGKLPADMRAQVEAEGVIHLSECVGVAARFTGHIPGRRSVGLVRGYGGALVLTNRRLLATMSALPGRSGRAVDQPWTTPKTGAVSGTLSATGLTLQVADLSSVDPQFSGTLSVTYTTGLSADVLARVPARTLAFDVPPTFVYSVLGVPRG</sequence>
<dbReference type="STRING" id="1791.GCA_001049355_02566"/>
<protein>
    <submittedName>
        <fullName evidence="1">Uncharacterized protein</fullName>
    </submittedName>
</protein>
<organism evidence="1 2">
    <name type="scientific">Mycolicibacterium aurum</name>
    <name type="common">Mycobacterium aurum</name>
    <dbReference type="NCBI Taxonomy" id="1791"/>
    <lineage>
        <taxon>Bacteria</taxon>
        <taxon>Bacillati</taxon>
        <taxon>Actinomycetota</taxon>
        <taxon>Actinomycetes</taxon>
        <taxon>Mycobacteriales</taxon>
        <taxon>Mycobacteriaceae</taxon>
        <taxon>Mycolicibacterium</taxon>
    </lineage>
</organism>
<evidence type="ECO:0000313" key="1">
    <source>
        <dbReference type="EMBL" id="VEG51283.1"/>
    </source>
</evidence>